<dbReference type="STRING" id="240176.A8NXR8"/>
<dbReference type="EMBL" id="AACS02000005">
    <property type="protein sequence ID" value="EAU84864.2"/>
    <property type="molecule type" value="Genomic_DNA"/>
</dbReference>
<protein>
    <recommendedName>
        <fullName evidence="9">Membrane insertase YidC/Oxa/ALB C-terminal domain-containing protein</fullName>
    </recommendedName>
</protein>
<evidence type="ECO:0000256" key="1">
    <source>
        <dbReference type="ARBA" id="ARBA00004141"/>
    </source>
</evidence>
<dbReference type="InParanoid" id="A8NXR8"/>
<dbReference type="PANTHER" id="PTHR12428">
    <property type="entry name" value="OXA1"/>
    <property type="match status" value="1"/>
</dbReference>
<dbReference type="GeneID" id="6013804"/>
<comment type="similarity">
    <text evidence="2 6">Belongs to the OXA1/ALB3/YidC family.</text>
</comment>
<dbReference type="OrthoDB" id="2436667at2759"/>
<dbReference type="Pfam" id="PF02096">
    <property type="entry name" value="60KD_IMP"/>
    <property type="match status" value="1"/>
</dbReference>
<dbReference type="GO" id="GO:0005743">
    <property type="term" value="C:mitochondrial inner membrane"/>
    <property type="evidence" value="ECO:0007669"/>
    <property type="project" value="TreeGrafter"/>
</dbReference>
<feature type="transmembrane region" description="Helical" evidence="8">
    <location>
        <begin position="273"/>
        <end position="292"/>
    </location>
</feature>
<feature type="domain" description="Membrane insertase YidC/Oxa/ALB C-terminal" evidence="9">
    <location>
        <begin position="55"/>
        <end position="289"/>
    </location>
</feature>
<dbReference type="CDD" id="cd20069">
    <property type="entry name" value="5TM_Oxa1-like"/>
    <property type="match status" value="1"/>
</dbReference>
<dbReference type="AlphaFoldDB" id="A8NXR8"/>
<evidence type="ECO:0000256" key="7">
    <source>
        <dbReference type="SAM" id="MobiDB-lite"/>
    </source>
</evidence>
<keyword evidence="4 8" id="KW-1133">Transmembrane helix</keyword>
<gene>
    <name evidence="10" type="ORF">CC1G_00383</name>
</gene>
<keyword evidence="5 8" id="KW-0472">Membrane</keyword>
<evidence type="ECO:0000256" key="5">
    <source>
        <dbReference type="ARBA" id="ARBA00023136"/>
    </source>
</evidence>
<keyword evidence="3 6" id="KW-0812">Transmembrane</keyword>
<comment type="subcellular location">
    <subcellularLocation>
        <location evidence="1 6">Membrane</location>
        <topology evidence="1 6">Multi-pass membrane protein</topology>
    </subcellularLocation>
</comment>
<feature type="region of interest" description="Disordered" evidence="7">
    <location>
        <begin position="303"/>
        <end position="326"/>
    </location>
</feature>
<evidence type="ECO:0000256" key="3">
    <source>
        <dbReference type="ARBA" id="ARBA00022692"/>
    </source>
</evidence>
<dbReference type="PANTHER" id="PTHR12428:SF65">
    <property type="entry name" value="CYTOCHROME C OXIDASE ASSEMBLY PROTEIN COX18, MITOCHONDRIAL"/>
    <property type="match status" value="1"/>
</dbReference>
<dbReference type="GO" id="GO:0032979">
    <property type="term" value="P:protein insertion into mitochondrial inner membrane from matrix"/>
    <property type="evidence" value="ECO:0007669"/>
    <property type="project" value="TreeGrafter"/>
</dbReference>
<comment type="caution">
    <text evidence="10">The sequence shown here is derived from an EMBL/GenBank/DDBJ whole genome shotgun (WGS) entry which is preliminary data.</text>
</comment>
<sequence>MLVLRNFRRAQVLSRPHRSILRTAPATRRTFLTGLGNEFLDLALALPLPPGTPVYATTIILVTIATRAALLPVAIWGKQKSRVIEEVVMPIIAKEKPVVAQEVFEKMKADKIRGDKPFLIEYHAKRCQEILNARRKELMREHGCQTWKSMLVPPLVQLPPFFVITLMLRRLSEGPTPFDSEAFFTLTNLVHPDPTMTLPILLGVITMANVETNNWLMTATQRANLKKLEEKREKMKAEGKRILEPGKIIKNALRGLSVIRILVASVMPGSISLYWVTSASLGLVQTWIMDWMDYRRRSLLESKAAAAPPGAPDPASTKTVQTKRRR</sequence>
<dbReference type="InterPro" id="IPR028055">
    <property type="entry name" value="YidC/Oxa/ALB_C"/>
</dbReference>
<organism evidence="10 11">
    <name type="scientific">Coprinopsis cinerea (strain Okayama-7 / 130 / ATCC MYA-4618 / FGSC 9003)</name>
    <name type="common">Inky cap fungus</name>
    <name type="synonym">Hormographiella aspergillata</name>
    <dbReference type="NCBI Taxonomy" id="240176"/>
    <lineage>
        <taxon>Eukaryota</taxon>
        <taxon>Fungi</taxon>
        <taxon>Dikarya</taxon>
        <taxon>Basidiomycota</taxon>
        <taxon>Agaricomycotina</taxon>
        <taxon>Agaricomycetes</taxon>
        <taxon>Agaricomycetidae</taxon>
        <taxon>Agaricales</taxon>
        <taxon>Agaricineae</taxon>
        <taxon>Psathyrellaceae</taxon>
        <taxon>Coprinopsis</taxon>
    </lineage>
</organism>
<dbReference type="InterPro" id="IPR001708">
    <property type="entry name" value="YidC/ALB3/OXA1/COX18"/>
</dbReference>
<dbReference type="eggNOG" id="KOG1239">
    <property type="taxonomic scope" value="Eukaryota"/>
</dbReference>
<dbReference type="VEuPathDB" id="FungiDB:CC1G_00383"/>
<keyword evidence="11" id="KW-1185">Reference proteome</keyword>
<evidence type="ECO:0000313" key="10">
    <source>
        <dbReference type="EMBL" id="EAU84864.2"/>
    </source>
</evidence>
<name>A8NXR8_COPC7</name>
<evidence type="ECO:0000256" key="6">
    <source>
        <dbReference type="RuleBase" id="RU003945"/>
    </source>
</evidence>
<evidence type="ECO:0000256" key="2">
    <source>
        <dbReference type="ARBA" id="ARBA00009877"/>
    </source>
</evidence>
<dbReference type="RefSeq" id="XP_001837247.2">
    <property type="nucleotide sequence ID" value="XM_001837195.2"/>
</dbReference>
<dbReference type="Proteomes" id="UP000001861">
    <property type="component" value="Unassembled WGS sequence"/>
</dbReference>
<dbReference type="GO" id="GO:0032977">
    <property type="term" value="F:membrane insertase activity"/>
    <property type="evidence" value="ECO:0007669"/>
    <property type="project" value="InterPro"/>
</dbReference>
<evidence type="ECO:0000256" key="8">
    <source>
        <dbReference type="SAM" id="Phobius"/>
    </source>
</evidence>
<evidence type="ECO:0000256" key="4">
    <source>
        <dbReference type="ARBA" id="ARBA00022989"/>
    </source>
</evidence>
<dbReference type="GO" id="GO:0033617">
    <property type="term" value="P:mitochondrial respiratory chain complex IV assembly"/>
    <property type="evidence" value="ECO:0007669"/>
    <property type="project" value="TreeGrafter"/>
</dbReference>
<dbReference type="KEGG" id="cci:CC1G_00383"/>
<proteinExistence type="inferred from homology"/>
<reference evidence="10 11" key="1">
    <citation type="journal article" date="2010" name="Proc. Natl. Acad. Sci. U.S.A.">
        <title>Insights into evolution of multicellular fungi from the assembled chromosomes of the mushroom Coprinopsis cinerea (Coprinus cinereus).</title>
        <authorList>
            <person name="Stajich J.E."/>
            <person name="Wilke S.K."/>
            <person name="Ahren D."/>
            <person name="Au C.H."/>
            <person name="Birren B.W."/>
            <person name="Borodovsky M."/>
            <person name="Burns C."/>
            <person name="Canback B."/>
            <person name="Casselton L.A."/>
            <person name="Cheng C.K."/>
            <person name="Deng J."/>
            <person name="Dietrich F.S."/>
            <person name="Fargo D.C."/>
            <person name="Farman M.L."/>
            <person name="Gathman A.C."/>
            <person name="Goldberg J."/>
            <person name="Guigo R."/>
            <person name="Hoegger P.J."/>
            <person name="Hooker J.B."/>
            <person name="Huggins A."/>
            <person name="James T.Y."/>
            <person name="Kamada T."/>
            <person name="Kilaru S."/>
            <person name="Kodira C."/>
            <person name="Kues U."/>
            <person name="Kupfer D."/>
            <person name="Kwan H.S."/>
            <person name="Lomsadze A."/>
            <person name="Li W."/>
            <person name="Lilly W.W."/>
            <person name="Ma L.J."/>
            <person name="Mackey A.J."/>
            <person name="Manning G."/>
            <person name="Martin F."/>
            <person name="Muraguchi H."/>
            <person name="Natvig D.O."/>
            <person name="Palmerini H."/>
            <person name="Ramesh M.A."/>
            <person name="Rehmeyer C.J."/>
            <person name="Roe B.A."/>
            <person name="Shenoy N."/>
            <person name="Stanke M."/>
            <person name="Ter-Hovhannisyan V."/>
            <person name="Tunlid A."/>
            <person name="Velagapudi R."/>
            <person name="Vision T.J."/>
            <person name="Zeng Q."/>
            <person name="Zolan M.E."/>
            <person name="Pukkila P.J."/>
        </authorList>
    </citation>
    <scope>NUCLEOTIDE SEQUENCE [LARGE SCALE GENOMIC DNA]</scope>
    <source>
        <strain evidence="11">Okayama-7 / 130 / ATCC MYA-4618 / FGSC 9003</strain>
    </source>
</reference>
<accession>A8NXR8</accession>
<evidence type="ECO:0000313" key="11">
    <source>
        <dbReference type="Proteomes" id="UP000001861"/>
    </source>
</evidence>
<evidence type="ECO:0000259" key="9">
    <source>
        <dbReference type="Pfam" id="PF02096"/>
    </source>
</evidence>
<dbReference type="OMA" id="VWAKNRQ"/>
<dbReference type="HOGENOM" id="CLU_946550_0_0_1"/>